<comment type="similarity">
    <text evidence="2">Belongs to the FLZ family.</text>
</comment>
<dbReference type="PROSITE" id="PS51795">
    <property type="entry name" value="ZF_FLZ"/>
    <property type="match status" value="1"/>
</dbReference>
<proteinExistence type="inferred from homology"/>
<feature type="compositionally biased region" description="Basic residues" evidence="6">
    <location>
        <begin position="99"/>
        <end position="108"/>
    </location>
</feature>
<dbReference type="GO" id="GO:0046872">
    <property type="term" value="F:metal ion binding"/>
    <property type="evidence" value="ECO:0007669"/>
    <property type="project" value="UniProtKB-KW"/>
</dbReference>
<feature type="region of interest" description="Disordered" evidence="6">
    <location>
        <begin position="96"/>
        <end position="117"/>
    </location>
</feature>
<evidence type="ECO:0000256" key="1">
    <source>
        <dbReference type="ARBA" id="ARBA00004496"/>
    </source>
</evidence>
<evidence type="ECO:0000256" key="5">
    <source>
        <dbReference type="PROSITE-ProRule" id="PRU01131"/>
    </source>
</evidence>
<evidence type="ECO:0000259" key="7">
    <source>
        <dbReference type="PROSITE" id="PS51795"/>
    </source>
</evidence>
<evidence type="ECO:0000313" key="8">
    <source>
        <dbReference type="EMBL" id="KMZ74124.1"/>
    </source>
</evidence>
<dbReference type="PANTHER" id="PTHR33059:SF101">
    <property type="entry name" value="OS11G0659200 PROTEIN"/>
    <property type="match status" value="1"/>
</dbReference>
<accession>A0A0K9PYY7</accession>
<keyword evidence="9" id="KW-1185">Reference proteome</keyword>
<dbReference type="GO" id="GO:0005737">
    <property type="term" value="C:cytoplasm"/>
    <property type="evidence" value="ECO:0007669"/>
    <property type="project" value="UniProtKB-SubCell"/>
</dbReference>
<dbReference type="Pfam" id="PF04570">
    <property type="entry name" value="zf-FLZ"/>
    <property type="match status" value="1"/>
</dbReference>
<dbReference type="OrthoDB" id="1926521at2759"/>
<dbReference type="Proteomes" id="UP000036987">
    <property type="component" value="Unassembled WGS sequence"/>
</dbReference>
<dbReference type="AlphaFoldDB" id="A0A0K9PYY7"/>
<dbReference type="EMBL" id="LFYR01000429">
    <property type="protein sequence ID" value="KMZ74124.1"/>
    <property type="molecule type" value="Genomic_DNA"/>
</dbReference>
<comment type="subcellular location">
    <subcellularLocation>
        <location evidence="1">Cytoplasm</location>
    </subcellularLocation>
</comment>
<name>A0A0K9PYY7_ZOSMR</name>
<comment type="caution">
    <text evidence="8">The sequence shown here is derived from an EMBL/GenBank/DDBJ whole genome shotgun (WGS) entry which is preliminary data.</text>
</comment>
<evidence type="ECO:0000256" key="2">
    <source>
        <dbReference type="ARBA" id="ARBA00009374"/>
    </source>
</evidence>
<reference evidence="9" key="1">
    <citation type="journal article" date="2016" name="Nature">
        <title>The genome of the seagrass Zostera marina reveals angiosperm adaptation to the sea.</title>
        <authorList>
            <person name="Olsen J.L."/>
            <person name="Rouze P."/>
            <person name="Verhelst B."/>
            <person name="Lin Y.-C."/>
            <person name="Bayer T."/>
            <person name="Collen J."/>
            <person name="Dattolo E."/>
            <person name="De Paoli E."/>
            <person name="Dittami S."/>
            <person name="Maumus F."/>
            <person name="Michel G."/>
            <person name="Kersting A."/>
            <person name="Lauritano C."/>
            <person name="Lohaus R."/>
            <person name="Toepel M."/>
            <person name="Tonon T."/>
            <person name="Vanneste K."/>
            <person name="Amirebrahimi M."/>
            <person name="Brakel J."/>
            <person name="Bostroem C."/>
            <person name="Chovatia M."/>
            <person name="Grimwood J."/>
            <person name="Jenkins J.W."/>
            <person name="Jueterbock A."/>
            <person name="Mraz A."/>
            <person name="Stam W.T."/>
            <person name="Tice H."/>
            <person name="Bornberg-Bauer E."/>
            <person name="Green P.J."/>
            <person name="Pearson G.A."/>
            <person name="Procaccini G."/>
            <person name="Duarte C.M."/>
            <person name="Schmutz J."/>
            <person name="Reusch T.B.H."/>
            <person name="Van de Peer Y."/>
        </authorList>
    </citation>
    <scope>NUCLEOTIDE SEQUENCE [LARGE SCALE GENOMIC DNA]</scope>
    <source>
        <strain evidence="9">cv. Finnish</strain>
    </source>
</reference>
<evidence type="ECO:0000313" key="9">
    <source>
        <dbReference type="Proteomes" id="UP000036987"/>
    </source>
</evidence>
<evidence type="ECO:0000256" key="4">
    <source>
        <dbReference type="ARBA" id="ARBA00022723"/>
    </source>
</evidence>
<feature type="domain" description="FLZ-type" evidence="7">
    <location>
        <begin position="54"/>
        <end position="98"/>
    </location>
</feature>
<dbReference type="InterPro" id="IPR007650">
    <property type="entry name" value="Zf-FLZ_dom"/>
</dbReference>
<sequence length="117" mass="13308">MPGFTVLLETHHRNMESGENGSGQKILVKPTMKLRPCSITGTSDSQAPTTYNASFLESCYLCRKHLSHDKDIYIYRGDRAFCSMECRNRHMINDQKTVSRQRKGRRRASTATGGFAY</sequence>
<keyword evidence="3" id="KW-0963">Cytoplasm</keyword>
<gene>
    <name evidence="8" type="ORF">ZOSMA_135G00530</name>
</gene>
<protein>
    <recommendedName>
        <fullName evidence="7">FLZ-type domain-containing protein</fullName>
    </recommendedName>
</protein>
<evidence type="ECO:0000256" key="3">
    <source>
        <dbReference type="ARBA" id="ARBA00022490"/>
    </source>
</evidence>
<evidence type="ECO:0000256" key="6">
    <source>
        <dbReference type="SAM" id="MobiDB-lite"/>
    </source>
</evidence>
<keyword evidence="4" id="KW-0479">Metal-binding</keyword>
<organism evidence="8 9">
    <name type="scientific">Zostera marina</name>
    <name type="common">Eelgrass</name>
    <dbReference type="NCBI Taxonomy" id="29655"/>
    <lineage>
        <taxon>Eukaryota</taxon>
        <taxon>Viridiplantae</taxon>
        <taxon>Streptophyta</taxon>
        <taxon>Embryophyta</taxon>
        <taxon>Tracheophyta</taxon>
        <taxon>Spermatophyta</taxon>
        <taxon>Magnoliopsida</taxon>
        <taxon>Liliopsida</taxon>
        <taxon>Zosteraceae</taxon>
        <taxon>Zostera</taxon>
    </lineage>
</organism>
<dbReference type="PANTHER" id="PTHR33059">
    <property type="entry name" value="FCS-LIKE ZINC FINGER 5"/>
    <property type="match status" value="1"/>
</dbReference>
<feature type="zinc finger region" description="FLZ-type" evidence="5">
    <location>
        <begin position="54"/>
        <end position="98"/>
    </location>
</feature>